<keyword evidence="5" id="KW-0564">Palmitate</keyword>
<keyword evidence="3" id="KW-0488">Methylation</keyword>
<dbReference type="GO" id="GO:0005484">
    <property type="term" value="F:SNAP receptor activity"/>
    <property type="evidence" value="ECO:0007669"/>
    <property type="project" value="TreeGrafter"/>
</dbReference>
<dbReference type="InterPro" id="IPR010908">
    <property type="entry name" value="Longin_dom"/>
</dbReference>
<dbReference type="InterPro" id="IPR011012">
    <property type="entry name" value="Longin-like_dom_sf"/>
</dbReference>
<keyword evidence="8" id="KW-0968">Cytoplasmic vesicle</keyword>
<dbReference type="PROSITE" id="PS50892">
    <property type="entry name" value="V_SNARE"/>
    <property type="match status" value="1"/>
</dbReference>
<feature type="domain" description="V-SNARE coiled-coil homology" evidence="12">
    <location>
        <begin position="138"/>
        <end position="198"/>
    </location>
</feature>
<dbReference type="SUPFAM" id="SSF64356">
    <property type="entry name" value="SNARE-like"/>
    <property type="match status" value="1"/>
</dbReference>
<keyword evidence="4" id="KW-0472">Membrane</keyword>
<comment type="similarity">
    <text evidence="2">Belongs to the synaptobrevin family.</text>
</comment>
<evidence type="ECO:0008006" key="14">
    <source>
        <dbReference type="Google" id="ProtNLM"/>
    </source>
</evidence>
<evidence type="ECO:0000256" key="7">
    <source>
        <dbReference type="ARBA" id="ARBA00023289"/>
    </source>
</evidence>
<dbReference type="EMBL" id="GIBP01008110">
    <property type="protein sequence ID" value="NDV37079.1"/>
    <property type="molecule type" value="Transcribed_RNA"/>
</dbReference>
<evidence type="ECO:0000256" key="6">
    <source>
        <dbReference type="ARBA" id="ARBA00023288"/>
    </source>
</evidence>
<protein>
    <recommendedName>
        <fullName evidence="14">V-SNARE coiled-coil homology domain-containing protein</fullName>
    </recommendedName>
</protein>
<dbReference type="Pfam" id="PF13774">
    <property type="entry name" value="Longin"/>
    <property type="match status" value="1"/>
</dbReference>
<dbReference type="Gene3D" id="1.20.5.110">
    <property type="match status" value="1"/>
</dbReference>
<evidence type="ECO:0000259" key="11">
    <source>
        <dbReference type="PROSITE" id="PS50859"/>
    </source>
</evidence>
<reference evidence="13" key="1">
    <citation type="journal article" date="2020" name="J. Eukaryot. Microbiol.">
        <title>De novo Sequencing, Assembly and Annotation of the Transcriptome for the Free-Living Testate Amoeba Arcella intermedia.</title>
        <authorList>
            <person name="Ribeiro G.M."/>
            <person name="Porfirio-Sousa A.L."/>
            <person name="Maurer-Alcala X.X."/>
            <person name="Katz L.A."/>
            <person name="Lahr D.J.G."/>
        </authorList>
    </citation>
    <scope>NUCLEOTIDE SEQUENCE</scope>
</reference>
<comment type="subcellular location">
    <subcellularLocation>
        <location evidence="1">Cytoplasmic vesicle membrane</location>
    </subcellularLocation>
    <subcellularLocation>
        <location evidence="9">Endomembrane system</location>
        <topology evidence="9">Lipid-anchor</topology>
        <orientation evidence="9">Cytoplasmic side</orientation>
    </subcellularLocation>
</comment>
<sequence>MKILSVIVLRQVPGNAPVVLSMQFEAGIAGFWKQNVQEICVFASREVVRRSREGLMSVKHKEYLCHCRVLESHLAVVAVCDEQYPVYVAFNLLKEALELFISKHKEESWSSVSTDKNLSVPGMEQLLKKYQDPSEADKILKIKKELDETKEIVLKTMDQLLERGVKLDNLIDLSTDLSFQSKAFAKKSEELNSCCNFF</sequence>
<evidence type="ECO:0000256" key="5">
    <source>
        <dbReference type="ARBA" id="ARBA00023139"/>
    </source>
</evidence>
<dbReference type="PANTHER" id="PTHR45806">
    <property type="entry name" value="SYNAPTOBREVIN HOMOLOG YKT6"/>
    <property type="match status" value="1"/>
</dbReference>
<evidence type="ECO:0000256" key="4">
    <source>
        <dbReference type="ARBA" id="ARBA00023136"/>
    </source>
</evidence>
<dbReference type="PANTHER" id="PTHR45806:SF1">
    <property type="entry name" value="SYNAPTOBREVIN HOMOLOG YKT6"/>
    <property type="match status" value="1"/>
</dbReference>
<dbReference type="GO" id="GO:0006888">
    <property type="term" value="P:endoplasmic reticulum to Golgi vesicle-mediated transport"/>
    <property type="evidence" value="ECO:0007669"/>
    <property type="project" value="TreeGrafter"/>
</dbReference>
<dbReference type="PROSITE" id="PS50859">
    <property type="entry name" value="LONGIN"/>
    <property type="match status" value="1"/>
</dbReference>
<dbReference type="InterPro" id="IPR042855">
    <property type="entry name" value="V_SNARE_CC"/>
</dbReference>
<dbReference type="Gene3D" id="3.30.450.50">
    <property type="entry name" value="Longin domain"/>
    <property type="match status" value="1"/>
</dbReference>
<dbReference type="AlphaFoldDB" id="A0A6B2LIX8"/>
<evidence type="ECO:0000259" key="12">
    <source>
        <dbReference type="PROSITE" id="PS50892"/>
    </source>
</evidence>
<keyword evidence="6" id="KW-0449">Lipoprotein</keyword>
<evidence type="ECO:0000256" key="10">
    <source>
        <dbReference type="PROSITE-ProRule" id="PRU00290"/>
    </source>
</evidence>
<dbReference type="SMART" id="SM01270">
    <property type="entry name" value="Longin"/>
    <property type="match status" value="1"/>
</dbReference>
<evidence type="ECO:0000256" key="9">
    <source>
        <dbReference type="ARBA" id="ARBA00046278"/>
    </source>
</evidence>
<evidence type="ECO:0000313" key="13">
    <source>
        <dbReference type="EMBL" id="NDV37079.1"/>
    </source>
</evidence>
<evidence type="ECO:0000256" key="1">
    <source>
        <dbReference type="ARBA" id="ARBA00004156"/>
    </source>
</evidence>
<evidence type="ECO:0000256" key="3">
    <source>
        <dbReference type="ARBA" id="ARBA00022481"/>
    </source>
</evidence>
<dbReference type="SUPFAM" id="SSF58038">
    <property type="entry name" value="SNARE fusion complex"/>
    <property type="match status" value="1"/>
</dbReference>
<proteinExistence type="inferred from homology"/>
<accession>A0A6B2LIX8</accession>
<organism evidence="13">
    <name type="scientific">Arcella intermedia</name>
    <dbReference type="NCBI Taxonomy" id="1963864"/>
    <lineage>
        <taxon>Eukaryota</taxon>
        <taxon>Amoebozoa</taxon>
        <taxon>Tubulinea</taxon>
        <taxon>Elardia</taxon>
        <taxon>Arcellinida</taxon>
        <taxon>Sphaerothecina</taxon>
        <taxon>Arcellidae</taxon>
        <taxon>Arcella</taxon>
    </lineage>
</organism>
<evidence type="ECO:0000256" key="2">
    <source>
        <dbReference type="ARBA" id="ARBA00008025"/>
    </source>
</evidence>
<evidence type="ECO:0000256" key="8">
    <source>
        <dbReference type="ARBA" id="ARBA00023329"/>
    </source>
</evidence>
<keyword evidence="7" id="KW-0636">Prenylation</keyword>
<dbReference type="Pfam" id="PF00957">
    <property type="entry name" value="Synaptobrevin"/>
    <property type="match status" value="1"/>
</dbReference>
<dbReference type="CDD" id="cd14824">
    <property type="entry name" value="Longin"/>
    <property type="match status" value="1"/>
</dbReference>
<dbReference type="GO" id="GO:0030659">
    <property type="term" value="C:cytoplasmic vesicle membrane"/>
    <property type="evidence" value="ECO:0007669"/>
    <property type="project" value="UniProtKB-SubCell"/>
</dbReference>
<feature type="domain" description="Longin" evidence="11">
    <location>
        <begin position="7"/>
        <end position="140"/>
    </location>
</feature>
<dbReference type="GO" id="GO:0005794">
    <property type="term" value="C:Golgi apparatus"/>
    <property type="evidence" value="ECO:0007669"/>
    <property type="project" value="TreeGrafter"/>
</dbReference>
<name>A0A6B2LIX8_9EUKA</name>
<keyword evidence="10" id="KW-0175">Coiled coil</keyword>